<feature type="region of interest" description="Disordered" evidence="1">
    <location>
        <begin position="1"/>
        <end position="86"/>
    </location>
</feature>
<proteinExistence type="predicted"/>
<dbReference type="Proteomes" id="UP000005446">
    <property type="component" value="Unassembled WGS sequence"/>
</dbReference>
<comment type="caution">
    <text evidence="2">The sequence shown here is derived from an EMBL/GenBank/DDBJ whole genome shotgun (WGS) entry which is preliminary data.</text>
</comment>
<name>H0EKU3_GLAL7</name>
<dbReference type="OrthoDB" id="2532734at2759"/>
<feature type="compositionally biased region" description="Basic and acidic residues" evidence="1">
    <location>
        <begin position="69"/>
        <end position="79"/>
    </location>
</feature>
<dbReference type="InParanoid" id="H0EKU3"/>
<sequence length="86" mass="9074">MPAGPDETDNHATGAPTESIARDGSSKTESNASTHPIHDQGPPKGEQVDTNIHASKGPAVPKDFNAQEEGTKEERRAKAEALNNTE</sequence>
<dbReference type="AlphaFoldDB" id="H0EKU3"/>
<keyword evidence="3" id="KW-1185">Reference proteome</keyword>
<dbReference type="EMBL" id="AGUE01000073">
    <property type="protein sequence ID" value="EHL00786.1"/>
    <property type="molecule type" value="Genomic_DNA"/>
</dbReference>
<evidence type="ECO:0000313" key="3">
    <source>
        <dbReference type="Proteomes" id="UP000005446"/>
    </source>
</evidence>
<evidence type="ECO:0000313" key="2">
    <source>
        <dbReference type="EMBL" id="EHL00786.1"/>
    </source>
</evidence>
<reference evidence="2 3" key="1">
    <citation type="journal article" date="2012" name="Eukaryot. Cell">
        <title>Genome sequence of the fungus Glarea lozoyensis: the first genome sequence of a species from the Helotiaceae family.</title>
        <authorList>
            <person name="Youssar L."/>
            <person name="Gruening B.A."/>
            <person name="Erxleben A."/>
            <person name="Guenther S."/>
            <person name="Huettel W."/>
        </authorList>
    </citation>
    <scope>NUCLEOTIDE SEQUENCE [LARGE SCALE GENOMIC DNA]</scope>
    <source>
        <strain evidence="3">ATCC 74030 / MF5533</strain>
    </source>
</reference>
<accession>H0EKU3</accession>
<evidence type="ECO:0000256" key="1">
    <source>
        <dbReference type="SAM" id="MobiDB-lite"/>
    </source>
</evidence>
<protein>
    <submittedName>
        <fullName evidence="2">Uncharacterized protein</fullName>
    </submittedName>
</protein>
<organism evidence="2 3">
    <name type="scientific">Glarea lozoyensis (strain ATCC 74030 / MF5533)</name>
    <dbReference type="NCBI Taxonomy" id="1104152"/>
    <lineage>
        <taxon>Eukaryota</taxon>
        <taxon>Fungi</taxon>
        <taxon>Dikarya</taxon>
        <taxon>Ascomycota</taxon>
        <taxon>Pezizomycotina</taxon>
        <taxon>Leotiomycetes</taxon>
        <taxon>Helotiales</taxon>
        <taxon>Helotiaceae</taxon>
        <taxon>Glarea</taxon>
    </lineage>
</organism>
<gene>
    <name evidence="2" type="ORF">M7I_3174</name>
</gene>
<dbReference type="HOGENOM" id="CLU_160855_0_0_1"/>